<feature type="coiled-coil region" evidence="5">
    <location>
        <begin position="1107"/>
        <end position="1141"/>
    </location>
</feature>
<dbReference type="FunFam" id="3.30.559.70:FF:000010">
    <property type="entry name" value="Carnitine O-Acetyl-Transferase, isoform B"/>
    <property type="match status" value="1"/>
</dbReference>
<dbReference type="Pfam" id="PF00755">
    <property type="entry name" value="Carn_acyltransf"/>
    <property type="match status" value="1"/>
</dbReference>
<dbReference type="AGR" id="FB:FBgn0032471"/>
<feature type="region of interest" description="Disordered" evidence="6">
    <location>
        <begin position="189"/>
        <end position="628"/>
    </location>
</feature>
<feature type="compositionally biased region" description="Low complexity" evidence="6">
    <location>
        <begin position="94"/>
        <end position="106"/>
    </location>
</feature>
<evidence type="ECO:0000313" key="9">
    <source>
        <dbReference type="FlyBase" id="FBgn0032471"/>
    </source>
</evidence>
<reference evidence="8" key="1">
    <citation type="submission" date="2002-06" db="EMBL/GenBank/DDBJ databases">
        <authorList>
            <person name="Stapleton M."/>
            <person name="Brokstein P."/>
            <person name="Hong L."/>
            <person name="Agbayani A."/>
            <person name="Carlson J."/>
            <person name="Champe M."/>
            <person name="Chavez C."/>
            <person name="Dorsett V."/>
            <person name="Dresnek D."/>
            <person name="Farfan D."/>
            <person name="Frise E."/>
            <person name="George R."/>
            <person name="Gonzalez M."/>
            <person name="Guarin H."/>
            <person name="Kronmiller B."/>
            <person name="Li P."/>
            <person name="Liao G."/>
            <person name="Miranda A."/>
            <person name="Mungall C.J."/>
            <person name="Nunoo J."/>
            <person name="Pacleb J."/>
            <person name="Paragas V."/>
            <person name="Park S."/>
            <person name="Patel S."/>
            <person name="Phouanenavong S."/>
            <person name="Wan K."/>
            <person name="Yu C."/>
            <person name="Lewis S.E."/>
            <person name="Rubin G.M."/>
            <person name="Celniker S."/>
        </authorList>
    </citation>
    <scope>NUCLEOTIDE SEQUENCE</scope>
</reference>
<feature type="active site" description="Proton acceptor" evidence="4">
    <location>
        <position position="968"/>
    </location>
</feature>
<dbReference type="InterPro" id="IPR023213">
    <property type="entry name" value="CAT-like_dom_sf"/>
</dbReference>
<evidence type="ECO:0000259" key="7">
    <source>
        <dbReference type="Pfam" id="PF00755"/>
    </source>
</evidence>
<proteinExistence type="evidence at transcript level"/>
<dbReference type="InterPro" id="IPR000542">
    <property type="entry name" value="Carn_acyl_trans"/>
</dbReference>
<dbReference type="OrthoDB" id="240216at2759"/>
<evidence type="ECO:0000256" key="6">
    <source>
        <dbReference type="SAM" id="MobiDB-lite"/>
    </source>
</evidence>
<accession>Q8MSL6</accession>
<comment type="similarity">
    <text evidence="1">Belongs to the carnitine/choline acetyltransferase family.</text>
</comment>
<dbReference type="FlyBase" id="FBgn0032471">
    <property type="gene designation" value="CG5122"/>
</dbReference>
<organism evidence="8">
    <name type="scientific">Drosophila melanogaster</name>
    <name type="common">Fruit fly</name>
    <dbReference type="NCBI Taxonomy" id="7227"/>
    <lineage>
        <taxon>Eukaryota</taxon>
        <taxon>Metazoa</taxon>
        <taxon>Ecdysozoa</taxon>
        <taxon>Arthropoda</taxon>
        <taxon>Hexapoda</taxon>
        <taxon>Insecta</taxon>
        <taxon>Pterygota</taxon>
        <taxon>Neoptera</taxon>
        <taxon>Endopterygota</taxon>
        <taxon>Diptera</taxon>
        <taxon>Brachycera</taxon>
        <taxon>Muscomorpha</taxon>
        <taxon>Ephydroidea</taxon>
        <taxon>Drosophilidae</taxon>
        <taxon>Drosophila</taxon>
        <taxon>Sophophora</taxon>
    </lineage>
</organism>
<evidence type="ECO:0000256" key="5">
    <source>
        <dbReference type="SAM" id="Coils"/>
    </source>
</evidence>
<feature type="compositionally biased region" description="Basic and acidic residues" evidence="6">
    <location>
        <begin position="469"/>
        <end position="492"/>
    </location>
</feature>
<sequence length="1266" mass="139362">MRVLLGTKCFANLCKHRIRWHHKSYLPPQQLYDVAKKVVRAHRLAFSFRFLSSKGKPPETPTLDIICRVLASAKNSGENSGKRKEPLKFESVGQTSTSSSCQTSTTNPLHIKGDSPKLPSKSQLEPDLVNLKTLEIFNCKNCFENSPEITIANCKNCIGDGHSQSADSVMGKATSLLLENSKTELASVLKKPSTSASKPSVGQSLPSVAPRTPADSPSSNSLNERFSMPQKSAFPIGRNPCFDGKKAKKSKCPPPKPKFCPSSKDENKPPVKKKSKSKSKDPPKTVDSTAPDAQKKENASANPKIASPPPNKAQTDKLPENPKVGFNMPSNSAFPLGRNPCVDGKNEKKVSKGAATDSKPQQKAKKPKVAAKSGCKQEKKKASCPNASVSKKAATVPSGSPKSPENGAPKAEPRKKKSMRQGVVNPSKPKSKKPASKAIKQPKDEGLPPVSTSRFSMPLMMAFPIGRNPCRDGPRGSSKKEEEGPCGKKIVNDCHSASDSCQSKKNRSNAAKLERASSSLKMVSQKDFKQSDAATSVESHTAPVPKASSQTSPPPSPVKEISMSALPSPKDPSISTVKAPLPSPIKDTKAPQAPQLSPSPSNKEIKIATVEKIKSPKPLSKPQYSKRSNCEVKTQCAEKPQKVPKKCIKSEIRHLADANNDPNKKPELKKFPALPLKQSIASYLSSIEPFLNEEELKVEQKVAKKFVDNEGAKLQQLLEEEAEGTDNWLTPRWTRSAYLTYQAPLTVFSSPGLSFPIQEFKDTNDFLNFTAKAIYGMCEFKQLVDQNKIPVVQMGKHQLDNSQFGKIFGTVRKPGRFCDTIEQYNDADYIVVVYNNNYFKLPIYSQSGALLHAHTLRDALQDILECPIKVGKHFGLLTHDNRSNWAEAYTVLCRPHGNADTVETIEQSLFVVCLDNCVPTPKGEERIVQAHQLLHGGGVRQNSANRWMDKTIQLIVNPNGLAGFCYEHSPADCQPLAMLMDFVQLKVTEPNYGCEGCEADKKVTSNLLKFQPVNECINLWLCQARRNIQRIVSQLQMNVINFECYGKCFIKAQGLNPDSYIQMALSLAYYSMYGKIPAQYESAHLRIFHEGRTETIRSTSNESKTFLLAMQSEKASMSEKLAALQKAVDAHEKLIKEAINGQGIDRHLFGLQEMALEKGMPIPEFFRSKGYVRSVTFQLFTSQVATSNEGFMAYGPLLSDGYGVCYNPKESKITFAISAWKSCKEINTIRFAKAIKKSLNDMRKLILLTGGERAGEHPCKCETVLV</sequence>
<dbReference type="ExpressionAtlas" id="Q8MSL6">
    <property type="expression patterns" value="baseline and differential"/>
</dbReference>
<dbReference type="HOGENOM" id="CLU_266807_0_0_1"/>
<dbReference type="AlphaFoldDB" id="Q8MSL6"/>
<evidence type="ECO:0000256" key="2">
    <source>
        <dbReference type="ARBA" id="ARBA00022679"/>
    </source>
</evidence>
<dbReference type="GO" id="GO:0016746">
    <property type="term" value="F:acyltransferase activity"/>
    <property type="evidence" value="ECO:0007669"/>
    <property type="project" value="UniProtKB-KW"/>
</dbReference>
<dbReference type="InterPro" id="IPR042231">
    <property type="entry name" value="Cho/carn_acyl_trans_2"/>
</dbReference>
<dbReference type="EMBL" id="AY118712">
    <property type="protein sequence ID" value="AAM50572.1"/>
    <property type="molecule type" value="mRNA"/>
</dbReference>
<dbReference type="Gene3D" id="3.30.559.10">
    <property type="entry name" value="Chloramphenicol acetyltransferase-like domain"/>
    <property type="match status" value="1"/>
</dbReference>
<dbReference type="VEuPathDB" id="VectorBase:FBgn0032471"/>
<name>Q8MSL6_DROME</name>
<keyword evidence="5" id="KW-0175">Coiled coil</keyword>
<evidence type="ECO:0000256" key="1">
    <source>
        <dbReference type="ARBA" id="ARBA00005232"/>
    </source>
</evidence>
<dbReference type="SUPFAM" id="SSF52777">
    <property type="entry name" value="CoA-dependent acyltransferases"/>
    <property type="match status" value="2"/>
</dbReference>
<protein>
    <submittedName>
        <fullName evidence="8">AT25667p</fullName>
    </submittedName>
</protein>
<feature type="compositionally biased region" description="Polar residues" evidence="6">
    <location>
        <begin position="215"/>
        <end position="224"/>
    </location>
</feature>
<keyword evidence="2" id="KW-0808">Transferase</keyword>
<feature type="compositionally biased region" description="Basic and acidic residues" evidence="6">
    <location>
        <begin position="603"/>
        <end position="614"/>
    </location>
</feature>
<dbReference type="PANTHER" id="PTHR22589">
    <property type="entry name" value="CARNITINE O-ACYLTRANSFERASE"/>
    <property type="match status" value="1"/>
</dbReference>
<gene>
    <name evidence="8 9" type="ORF">CG5122</name>
</gene>
<evidence type="ECO:0000256" key="4">
    <source>
        <dbReference type="PIRSR" id="PIRSR600542-1"/>
    </source>
</evidence>
<evidence type="ECO:0000256" key="3">
    <source>
        <dbReference type="ARBA" id="ARBA00023315"/>
    </source>
</evidence>
<dbReference type="Gene3D" id="3.30.559.70">
    <property type="entry name" value="Choline/Carnitine o-acyltransferase, domain 2"/>
    <property type="match status" value="1"/>
</dbReference>
<evidence type="ECO:0000313" key="8">
    <source>
        <dbReference type="EMBL" id="AAM50572.1"/>
    </source>
</evidence>
<feature type="compositionally biased region" description="Polar residues" evidence="6">
    <location>
        <begin position="192"/>
        <end position="206"/>
    </location>
</feature>
<dbReference type="InterPro" id="IPR039551">
    <property type="entry name" value="Cho/carn_acyl_trans"/>
</dbReference>
<feature type="compositionally biased region" description="Low complexity" evidence="6">
    <location>
        <begin position="590"/>
        <end position="601"/>
    </location>
</feature>
<keyword evidence="3" id="KW-0012">Acyltransferase</keyword>
<feature type="domain" description="Choline/carnitine acyltransferase" evidence="7">
    <location>
        <begin position="672"/>
        <end position="1237"/>
    </location>
</feature>
<dbReference type="PROSITE" id="PS00440">
    <property type="entry name" value="ACYLTRANSF_C_2"/>
    <property type="match status" value="1"/>
</dbReference>
<dbReference type="PANTHER" id="PTHR22589:SF103">
    <property type="entry name" value="CARNITINE O-ACETYL-TRANSFERASE, ISOFORM A-RELATED"/>
    <property type="match status" value="1"/>
</dbReference>
<feature type="region of interest" description="Disordered" evidence="6">
    <location>
        <begin position="76"/>
        <end position="123"/>
    </location>
</feature>